<dbReference type="PANTHER" id="PTHR10464:SF5">
    <property type="entry name" value="UREA TRANSPORTER 1"/>
    <property type="match status" value="1"/>
</dbReference>
<gene>
    <name evidence="14" type="ORF">P7K49_028392</name>
</gene>
<keyword evidence="4" id="KW-1003">Cell membrane</keyword>
<evidence type="ECO:0000256" key="3">
    <source>
        <dbReference type="ARBA" id="ARBA00022448"/>
    </source>
</evidence>
<evidence type="ECO:0000256" key="9">
    <source>
        <dbReference type="ARBA" id="ARBA00033993"/>
    </source>
</evidence>
<keyword evidence="7" id="KW-0472">Membrane</keyword>
<keyword evidence="8" id="KW-0325">Glycoprotein</keyword>
<name>A0ABQ9UC53_SAGOE</name>
<comment type="similarity">
    <text evidence="2">Belongs to the urea transporter family.</text>
</comment>
<keyword evidence="3" id="KW-0813">Transport</keyword>
<comment type="subunit">
    <text evidence="13">Homotrimer; each subunit contains a pore through which urea permeates. Identified in a complex with STOM.</text>
</comment>
<keyword evidence="6" id="KW-1133">Transmembrane helix</keyword>
<evidence type="ECO:0000256" key="1">
    <source>
        <dbReference type="ARBA" id="ARBA00004554"/>
    </source>
</evidence>
<dbReference type="EMBL" id="JASSZA010000014">
    <property type="protein sequence ID" value="KAK2094654.1"/>
    <property type="molecule type" value="Genomic_DNA"/>
</dbReference>
<proteinExistence type="inferred from homology"/>
<sequence>MEDSPTMVRVDRGENQVSPCRGRRCFPKALGYVTGDMEELANWLKDKPVVLQFIDWILRGISQVVFVNNSQWNPDSGGTSCWEPLVGSHWLAGNSDLHSDGPLAQPGQPSFLKRIEFRAQQMGPSCLHPPFQHGIVNVPFSHRTFQSILSRQIGHTCNFTANYLLV</sequence>
<evidence type="ECO:0000256" key="11">
    <source>
        <dbReference type="ARBA" id="ARBA00041364"/>
    </source>
</evidence>
<organism evidence="14 15">
    <name type="scientific">Saguinus oedipus</name>
    <name type="common">Cotton-top tamarin</name>
    <name type="synonym">Oedipomidas oedipus</name>
    <dbReference type="NCBI Taxonomy" id="9490"/>
    <lineage>
        <taxon>Eukaryota</taxon>
        <taxon>Metazoa</taxon>
        <taxon>Chordata</taxon>
        <taxon>Craniata</taxon>
        <taxon>Vertebrata</taxon>
        <taxon>Euteleostomi</taxon>
        <taxon>Mammalia</taxon>
        <taxon>Eutheria</taxon>
        <taxon>Euarchontoglires</taxon>
        <taxon>Primates</taxon>
        <taxon>Haplorrhini</taxon>
        <taxon>Platyrrhini</taxon>
        <taxon>Cebidae</taxon>
        <taxon>Callitrichinae</taxon>
        <taxon>Saguinus</taxon>
    </lineage>
</organism>
<comment type="catalytic activity">
    <reaction evidence="9">
        <text>urea(in) = urea(out)</text>
        <dbReference type="Rhea" id="RHEA:32799"/>
        <dbReference type="ChEBI" id="CHEBI:16199"/>
    </reaction>
</comment>
<accession>A0ABQ9UC53</accession>
<dbReference type="Proteomes" id="UP001266305">
    <property type="component" value="Unassembled WGS sequence"/>
</dbReference>
<dbReference type="PANTHER" id="PTHR10464">
    <property type="entry name" value="UREA TRANSPORTER"/>
    <property type="match status" value="1"/>
</dbReference>
<comment type="caution">
    <text evidence="14">The sequence shown here is derived from an EMBL/GenBank/DDBJ whole genome shotgun (WGS) entry which is preliminary data.</text>
</comment>
<evidence type="ECO:0000256" key="4">
    <source>
        <dbReference type="ARBA" id="ARBA00022475"/>
    </source>
</evidence>
<keyword evidence="5" id="KW-0812">Transmembrane</keyword>
<evidence type="ECO:0000313" key="14">
    <source>
        <dbReference type="EMBL" id="KAK2094654.1"/>
    </source>
</evidence>
<evidence type="ECO:0000256" key="7">
    <source>
        <dbReference type="ARBA" id="ARBA00023136"/>
    </source>
</evidence>
<comment type="subcellular location">
    <subcellularLocation>
        <location evidence="1">Basolateral cell membrane</location>
        <topology evidence="1">Multi-pass membrane protein</topology>
    </subcellularLocation>
</comment>
<dbReference type="InterPro" id="IPR029020">
    <property type="entry name" value="Ammonium/urea_transptr"/>
</dbReference>
<evidence type="ECO:0000256" key="12">
    <source>
        <dbReference type="ARBA" id="ARBA00042720"/>
    </source>
</evidence>
<reference evidence="14 15" key="1">
    <citation type="submission" date="2023-05" db="EMBL/GenBank/DDBJ databases">
        <title>B98-5 Cell Line De Novo Hybrid Assembly: An Optical Mapping Approach.</title>
        <authorList>
            <person name="Kananen K."/>
            <person name="Auerbach J.A."/>
            <person name="Kautto E."/>
            <person name="Blachly J.S."/>
        </authorList>
    </citation>
    <scope>NUCLEOTIDE SEQUENCE [LARGE SCALE GENOMIC DNA]</scope>
    <source>
        <strain evidence="14">B95-8</strain>
        <tissue evidence="14">Cell line</tissue>
    </source>
</reference>
<evidence type="ECO:0000256" key="10">
    <source>
        <dbReference type="ARBA" id="ARBA00039623"/>
    </source>
</evidence>
<evidence type="ECO:0000256" key="6">
    <source>
        <dbReference type="ARBA" id="ARBA00022989"/>
    </source>
</evidence>
<protein>
    <recommendedName>
        <fullName evidence="10">Urea transporter 1</fullName>
    </recommendedName>
    <alternativeName>
        <fullName evidence="11">Solute carrier family 14 member 1</fullName>
    </alternativeName>
    <alternativeName>
        <fullName evidence="12">Urea transporter, erythrocyte</fullName>
    </alternativeName>
</protein>
<evidence type="ECO:0000256" key="8">
    <source>
        <dbReference type="ARBA" id="ARBA00023180"/>
    </source>
</evidence>
<evidence type="ECO:0000256" key="13">
    <source>
        <dbReference type="ARBA" id="ARBA00047076"/>
    </source>
</evidence>
<evidence type="ECO:0000313" key="15">
    <source>
        <dbReference type="Proteomes" id="UP001266305"/>
    </source>
</evidence>
<keyword evidence="15" id="KW-1185">Reference proteome</keyword>
<evidence type="ECO:0000256" key="2">
    <source>
        <dbReference type="ARBA" id="ARBA00005914"/>
    </source>
</evidence>
<dbReference type="Gene3D" id="1.10.3430.10">
    <property type="entry name" value="Ammonium transporter AmtB like domains"/>
    <property type="match status" value="1"/>
</dbReference>
<dbReference type="InterPro" id="IPR004937">
    <property type="entry name" value="Urea_transporter"/>
</dbReference>
<evidence type="ECO:0000256" key="5">
    <source>
        <dbReference type="ARBA" id="ARBA00022692"/>
    </source>
</evidence>